<dbReference type="PRINTS" id="PR00109">
    <property type="entry name" value="TYRKINASE"/>
</dbReference>
<dbReference type="Proteomes" id="UP000044841">
    <property type="component" value="Unassembled WGS sequence"/>
</dbReference>
<feature type="domain" description="Protein kinase" evidence="3">
    <location>
        <begin position="1"/>
        <end position="212"/>
    </location>
</feature>
<dbReference type="PROSITE" id="PS50011">
    <property type="entry name" value="PROTEIN_KINASE_DOM"/>
    <property type="match status" value="1"/>
</dbReference>
<sequence length="215" mass="24604">MEHTNIHRLQGVIMFKGQYLGMVSEWMENGNLHEYLRKQPSADRYQLCVHLASGLEYMHSRSTIHGDLKAANVLVSLDGIARLSDFDFSIMSEVSSLVFSESSNSRLGSLRWVAPEVLLEEVHKKTTQSDVYALGMTMLEIFTGDVPYPECRQDFKVFKAIERGTLPTRPVEQIKDDEQGNKMWQLLLDCWKREASERPSSSQVFDALESHICKM</sequence>
<evidence type="ECO:0000313" key="4">
    <source>
        <dbReference type="EMBL" id="CUA68576.1"/>
    </source>
</evidence>
<dbReference type="InterPro" id="IPR011009">
    <property type="entry name" value="Kinase-like_dom_sf"/>
</dbReference>
<dbReference type="AlphaFoldDB" id="A0A0K6FQQ8"/>
<evidence type="ECO:0000259" key="3">
    <source>
        <dbReference type="PROSITE" id="PS50011"/>
    </source>
</evidence>
<dbReference type="SUPFAM" id="SSF56112">
    <property type="entry name" value="Protein kinase-like (PK-like)"/>
    <property type="match status" value="1"/>
</dbReference>
<dbReference type="Gene3D" id="1.10.510.10">
    <property type="entry name" value="Transferase(Phosphotransferase) domain 1"/>
    <property type="match status" value="1"/>
</dbReference>
<organism evidence="4 5">
    <name type="scientific">Rhizoctonia solani</name>
    <dbReference type="NCBI Taxonomy" id="456999"/>
    <lineage>
        <taxon>Eukaryota</taxon>
        <taxon>Fungi</taxon>
        <taxon>Dikarya</taxon>
        <taxon>Basidiomycota</taxon>
        <taxon>Agaricomycotina</taxon>
        <taxon>Agaricomycetes</taxon>
        <taxon>Cantharellales</taxon>
        <taxon>Ceratobasidiaceae</taxon>
        <taxon>Rhizoctonia</taxon>
    </lineage>
</organism>
<dbReference type="SMART" id="SM00220">
    <property type="entry name" value="S_TKc"/>
    <property type="match status" value="1"/>
</dbReference>
<dbReference type="EMBL" id="CYGV01000458">
    <property type="protein sequence ID" value="CUA68576.1"/>
    <property type="molecule type" value="Genomic_DNA"/>
</dbReference>
<dbReference type="GO" id="GO:0005524">
    <property type="term" value="F:ATP binding"/>
    <property type="evidence" value="ECO:0007669"/>
    <property type="project" value="UniProtKB-KW"/>
</dbReference>
<dbReference type="PANTHER" id="PTHR24418">
    <property type="entry name" value="TYROSINE-PROTEIN KINASE"/>
    <property type="match status" value="1"/>
</dbReference>
<accession>A0A0K6FQQ8</accession>
<evidence type="ECO:0000256" key="1">
    <source>
        <dbReference type="ARBA" id="ARBA00022741"/>
    </source>
</evidence>
<keyword evidence="1" id="KW-0547">Nucleotide-binding</keyword>
<name>A0A0K6FQQ8_9AGAM</name>
<keyword evidence="2" id="KW-0067">ATP-binding</keyword>
<evidence type="ECO:0000313" key="5">
    <source>
        <dbReference type="Proteomes" id="UP000044841"/>
    </source>
</evidence>
<dbReference type="GO" id="GO:0004672">
    <property type="term" value="F:protein kinase activity"/>
    <property type="evidence" value="ECO:0007669"/>
    <property type="project" value="InterPro"/>
</dbReference>
<dbReference type="Pfam" id="PF07714">
    <property type="entry name" value="PK_Tyr_Ser-Thr"/>
    <property type="match status" value="1"/>
</dbReference>
<dbReference type="InterPro" id="IPR050198">
    <property type="entry name" value="Non-receptor_tyrosine_kinases"/>
</dbReference>
<proteinExistence type="predicted"/>
<dbReference type="InterPro" id="IPR000719">
    <property type="entry name" value="Prot_kinase_dom"/>
</dbReference>
<protein>
    <recommendedName>
        <fullName evidence="3">Protein kinase domain-containing protein</fullName>
    </recommendedName>
</protein>
<gene>
    <name evidence="4" type="ORF">RSOLAG22IIIB_07953</name>
</gene>
<reference evidence="4 5" key="1">
    <citation type="submission" date="2015-07" db="EMBL/GenBank/DDBJ databases">
        <authorList>
            <person name="Noorani M."/>
        </authorList>
    </citation>
    <scope>NUCLEOTIDE SEQUENCE [LARGE SCALE GENOMIC DNA]</scope>
    <source>
        <strain evidence="4">BBA 69670</strain>
    </source>
</reference>
<dbReference type="InterPro" id="IPR001245">
    <property type="entry name" value="Ser-Thr/Tyr_kinase_cat_dom"/>
</dbReference>
<evidence type="ECO:0000256" key="2">
    <source>
        <dbReference type="ARBA" id="ARBA00022840"/>
    </source>
</evidence>
<keyword evidence="5" id="KW-1185">Reference proteome</keyword>